<dbReference type="Proteomes" id="UP000264217">
    <property type="component" value="Unassembled WGS sequence"/>
</dbReference>
<dbReference type="AlphaFoldDB" id="A0A372NSI7"/>
<dbReference type="Pfam" id="PF01872">
    <property type="entry name" value="RibD_C"/>
    <property type="match status" value="1"/>
</dbReference>
<comment type="caution">
    <text evidence="2">The sequence shown here is derived from an EMBL/GenBank/DDBJ whole genome shotgun (WGS) entry which is preliminary data.</text>
</comment>
<dbReference type="Gene3D" id="3.40.430.10">
    <property type="entry name" value="Dihydrofolate Reductase, subunit A"/>
    <property type="match status" value="1"/>
</dbReference>
<protein>
    <submittedName>
        <fullName evidence="2">Dihydrofolate reductase</fullName>
    </submittedName>
</protein>
<dbReference type="GO" id="GO:0008703">
    <property type="term" value="F:5-amino-6-(5-phosphoribosylamino)uracil reductase activity"/>
    <property type="evidence" value="ECO:0007669"/>
    <property type="project" value="InterPro"/>
</dbReference>
<name>A0A372NSI7_9SPHI</name>
<dbReference type="PANTHER" id="PTHR38011">
    <property type="entry name" value="DIHYDROFOLATE REDUCTASE FAMILY PROTEIN (AFU_ORTHOLOGUE AFUA_8G06820)"/>
    <property type="match status" value="1"/>
</dbReference>
<organism evidence="2 3">
    <name type="scientific">Mucilaginibacter conchicola</name>
    <dbReference type="NCBI Taxonomy" id="2303333"/>
    <lineage>
        <taxon>Bacteria</taxon>
        <taxon>Pseudomonadati</taxon>
        <taxon>Bacteroidota</taxon>
        <taxon>Sphingobacteriia</taxon>
        <taxon>Sphingobacteriales</taxon>
        <taxon>Sphingobacteriaceae</taxon>
        <taxon>Mucilaginibacter</taxon>
    </lineage>
</organism>
<dbReference type="InterPro" id="IPR002734">
    <property type="entry name" value="RibDG_C"/>
</dbReference>
<gene>
    <name evidence="2" type="ORF">D0C36_11645</name>
</gene>
<evidence type="ECO:0000313" key="2">
    <source>
        <dbReference type="EMBL" id="RFZ92092.1"/>
    </source>
</evidence>
<dbReference type="SUPFAM" id="SSF53597">
    <property type="entry name" value="Dihydrofolate reductase-like"/>
    <property type="match status" value="1"/>
</dbReference>
<dbReference type="InterPro" id="IPR050765">
    <property type="entry name" value="Riboflavin_Biosynth_HTPR"/>
</dbReference>
<feature type="domain" description="Bacterial bifunctional deaminase-reductase C-terminal" evidence="1">
    <location>
        <begin position="4"/>
        <end position="185"/>
    </location>
</feature>
<proteinExistence type="predicted"/>
<reference evidence="2 3" key="1">
    <citation type="submission" date="2018-08" db="EMBL/GenBank/DDBJ databases">
        <title>Mucilaginibacter sp. MYSH2.</title>
        <authorList>
            <person name="Seo T."/>
        </authorList>
    </citation>
    <scope>NUCLEOTIDE SEQUENCE [LARGE SCALE GENOMIC DNA]</scope>
    <source>
        <strain evidence="2 3">MYSH2</strain>
    </source>
</reference>
<dbReference type="GO" id="GO:0009231">
    <property type="term" value="P:riboflavin biosynthetic process"/>
    <property type="evidence" value="ECO:0007669"/>
    <property type="project" value="InterPro"/>
</dbReference>
<dbReference type="InterPro" id="IPR024072">
    <property type="entry name" value="DHFR-like_dom_sf"/>
</dbReference>
<accession>A0A372NSI7</accession>
<dbReference type="EMBL" id="QWDC01000002">
    <property type="protein sequence ID" value="RFZ92092.1"/>
    <property type="molecule type" value="Genomic_DNA"/>
</dbReference>
<evidence type="ECO:0000313" key="3">
    <source>
        <dbReference type="Proteomes" id="UP000264217"/>
    </source>
</evidence>
<keyword evidence="3" id="KW-1185">Reference proteome</keyword>
<sequence>MRRLVVSMNLTLNGFMAASDGGLSWHTDFWDDEIARAFTLQLAEADTLLLGRKTYETMAPYWRSIAESINPPRPDADFNDLMLRHEKVIFSRTLTRAAGWGNCRLANRNIAKEIESLKTSNGKDLLIYGSGKLVSSLAKLNLIDEYRLWMHPVAIQKGRSFFGDFTKQPHIKLASSKKFNSGVVLMCYKAG</sequence>
<dbReference type="PANTHER" id="PTHR38011:SF11">
    <property type="entry name" value="2,5-DIAMINO-6-RIBOSYLAMINO-4(3H)-PYRIMIDINONE 5'-PHOSPHATE REDUCTASE"/>
    <property type="match status" value="1"/>
</dbReference>
<evidence type="ECO:0000259" key="1">
    <source>
        <dbReference type="Pfam" id="PF01872"/>
    </source>
</evidence>